<dbReference type="GO" id="GO:1990130">
    <property type="term" value="C:GATOR1 complex"/>
    <property type="evidence" value="ECO:0007669"/>
    <property type="project" value="TreeGrafter"/>
</dbReference>
<dbReference type="InterPro" id="IPR036388">
    <property type="entry name" value="WH-like_DNA-bd_sf"/>
</dbReference>
<feature type="region of interest" description="Disordered" evidence="1">
    <location>
        <begin position="679"/>
        <end position="698"/>
    </location>
</feature>
<keyword evidence="6" id="KW-1185">Reference proteome</keyword>
<proteinExistence type="predicted"/>
<reference evidence="5 6" key="1">
    <citation type="submission" date="2018-04" db="EMBL/GenBank/DDBJ databases">
        <title>The genome of golden apple snail Pomacea canaliculata provides insight into stress tolerance and invasive adaptation.</title>
        <authorList>
            <person name="Liu C."/>
            <person name="Liu B."/>
            <person name="Ren Y."/>
            <person name="Zhang Y."/>
            <person name="Wang H."/>
            <person name="Li S."/>
            <person name="Jiang F."/>
            <person name="Yin L."/>
            <person name="Zhang G."/>
            <person name="Qian W."/>
            <person name="Fan W."/>
        </authorList>
    </citation>
    <scope>NUCLEOTIDE SEQUENCE [LARGE SCALE GENOMIC DNA]</scope>
    <source>
        <strain evidence="5">SZHN2017</strain>
        <tissue evidence="5">Muscle</tissue>
    </source>
</reference>
<evidence type="ECO:0000256" key="1">
    <source>
        <dbReference type="SAM" id="MobiDB-lite"/>
    </source>
</evidence>
<sequence length="1572" mass="179505">MSKTCKLWVHRNTKSQQDIIIPPKDFPGVMIGDVLEIYHPEEEFSRLLLQVDSLPEDFQQKDTISIDQSIANTFKLRAYQDVVVTKTEPQNVALDMVELLFKEQYFNRSDMWRLVNSVKNTCVYLNKKIEFSEMRCQVNEMWSKGDKVTCGVITEDTRVVYRSSTAVVQIFIQMSSEMWEFDLNGDLYFEKAVNGFLTDLFAKWKEQNCCHDVTIVLFSRTCYSSTSLDDFPSDIRECLQVDDFGNIYEDYYRVIVQNERYEEWNNTLRLLRKLFNEYPERVLRYHQNQWPKWKFPAARISTASQGNFLETLNMSLNLFENYYLDRNFDRTGKVSVVITPGPGVFEVDRELTFITKQRTIDCGVGSDLVCMGEQPLHAVPLFKFRSKNSQNSVEVGDDYNIPHWMNHSFYTSKSQIQNQQSAKFIPRIKPPPEFVKFLLKTEGREDNNFPFVDYDEYDAQVFKLPSRMFQRTSRSASCFTSRLAAKHHTFAEARRMCGPRTRHVSDDFMGVTVDSSDKKTKMSSSAIAIPSTLTSPDTSYSVGCYPIYEKHISQESFDSWGSDDIPFPRPVVGSAGSPVGHSRPSGGFPPNRALINPFAPSRLQFKMTSNRRRWVHALPTDAKGLTVQPHHVNSTLTSVSQEAEEYTWSIPTPEVVQAAQLAAVSRANKSLNFGLNIDSPDTGQASHSDSDSTSNTFSKLTSWTSSGVSIAGTQRSMSVMQKIFNQSKDKHIPWAPTGDQEWTPDLTTVAGWDWRPLDQREVSSTESRLVKPIFTAGLDSDNFCQGISVDWKSLTMPACLPITTDYFPESGSLQYDYVFADYSLLPDDINADQLYDKNLKFYRRPPLTTHEVFRELISQRLGQGFQLIVSKKNGKKSDTPSVAKSQQFQHVTGMMQARQKEDSEEEYYLSIGRIFHNLHLKGSTITVTKSWPRHPQPKRTYTYFYRFQAPDSYCYDASSTEFFNEQLENYNWSYLDQYICTRGEADHGLADFLKYWRSRFFLLPSNNTATKKIIDGQSSRCDIYEEKTPAELKQLTMSFVRFCEVLNKLKRLPQSRRTKVMSSNAKGFSKVIYMGASSILSKVFVVWACSKEKEDRLTQSSPSSKIVEAMLDPQTGLSFIQGQPGLPGNTFISAEAVAWCQQHVSGAQTTAQATMVIQRLVDDQLVLHASGNPRHMFIYGFYLYYVTQGRGKTEPHTVYPGYGYNTLFQNEWLEVSILPEPDEEETDTEKACKFFLPASRETPERIMSSTPPSVLFSEDWRKQTGLSNQGWGQQSGKINVCANKATLLHKYVNVDVNPSGKSDRQEWASACYNAYYSPLCAFEIQIQWMVATGCILGETIYSWARKAGPCGFHLIPVPVDPFALPNCVNSDPLRSPIFVPLAVDDVEDSESIFTDCSSEVRQERLLLIQDTILKRYGFVRINVPVPDPGKTDNSSSKSLSSQHLYMQEYVHQYVHCTAGMFVLIPDLYPSLLSNAHGPARYPPSPTVSYVAKKSTSDMHKNYIARQQSSQKMIQNHHVGFLWSWNFMSSKRWRSGSTGDEAFQDKMLADFREFCQNKDGRLEAFLKDFSLKV</sequence>
<feature type="domain" description="Vacuolar membrane-associated protein Iml1 N-terminal" evidence="2">
    <location>
        <begin position="97"/>
        <end position="384"/>
    </location>
</feature>
<dbReference type="GO" id="GO:0005096">
    <property type="term" value="F:GTPase activator activity"/>
    <property type="evidence" value="ECO:0007669"/>
    <property type="project" value="InterPro"/>
</dbReference>
<dbReference type="PANTHER" id="PTHR13179:SF8">
    <property type="entry name" value="GATOR COMPLEX PROTEIN DEPDC5"/>
    <property type="match status" value="1"/>
</dbReference>
<dbReference type="GO" id="GO:1904262">
    <property type="term" value="P:negative regulation of TORC1 signaling"/>
    <property type="evidence" value="ECO:0007669"/>
    <property type="project" value="TreeGrafter"/>
</dbReference>
<feature type="domain" description="IML1 N-terminal double psi beta-barrel" evidence="4">
    <location>
        <begin position="3"/>
        <end position="85"/>
    </location>
</feature>
<dbReference type="InterPro" id="IPR045838">
    <property type="entry name" value="DEPDC5_CTD"/>
</dbReference>
<accession>A0A2T7PE36</accession>
<comment type="caution">
    <text evidence="5">The sequence shown here is derived from an EMBL/GenBank/DDBJ whole genome shotgun (WGS) entry which is preliminary data.</text>
</comment>
<dbReference type="InterPro" id="IPR055213">
    <property type="entry name" value="IML1_double_psi_beta_barrel"/>
</dbReference>
<dbReference type="Pfam" id="PF23013">
    <property type="entry name" value="IML1_N"/>
    <property type="match status" value="1"/>
</dbReference>
<organism evidence="5 6">
    <name type="scientific">Pomacea canaliculata</name>
    <name type="common">Golden apple snail</name>
    <dbReference type="NCBI Taxonomy" id="400727"/>
    <lineage>
        <taxon>Eukaryota</taxon>
        <taxon>Metazoa</taxon>
        <taxon>Spiralia</taxon>
        <taxon>Lophotrochozoa</taxon>
        <taxon>Mollusca</taxon>
        <taxon>Gastropoda</taxon>
        <taxon>Caenogastropoda</taxon>
        <taxon>Architaenioglossa</taxon>
        <taxon>Ampullarioidea</taxon>
        <taxon>Ampullariidae</taxon>
        <taxon>Pomacea</taxon>
    </lineage>
</organism>
<evidence type="ECO:0000313" key="6">
    <source>
        <dbReference type="Proteomes" id="UP000245119"/>
    </source>
</evidence>
<dbReference type="InterPro" id="IPR036390">
    <property type="entry name" value="WH_DNA-bd_sf"/>
</dbReference>
<dbReference type="InterPro" id="IPR048255">
    <property type="entry name" value="IML1_N"/>
</dbReference>
<dbReference type="Proteomes" id="UP000245119">
    <property type="component" value="Linkage Group LG4"/>
</dbReference>
<evidence type="ECO:0000313" key="5">
    <source>
        <dbReference type="EMBL" id="PVD31681.1"/>
    </source>
</evidence>
<dbReference type="GO" id="GO:0005765">
    <property type="term" value="C:lysosomal membrane"/>
    <property type="evidence" value="ECO:0007669"/>
    <property type="project" value="TreeGrafter"/>
</dbReference>
<protein>
    <recommendedName>
        <fullName evidence="7">DEP domain-containing protein</fullName>
    </recommendedName>
</protein>
<evidence type="ECO:0000259" key="2">
    <source>
        <dbReference type="Pfam" id="PF12257"/>
    </source>
</evidence>
<evidence type="ECO:0000259" key="4">
    <source>
        <dbReference type="Pfam" id="PF23013"/>
    </source>
</evidence>
<dbReference type="STRING" id="400727.A0A2T7PE36"/>
<name>A0A2T7PE36_POMCA</name>
<dbReference type="EMBL" id="PZQS01000004">
    <property type="protein sequence ID" value="PVD31681.1"/>
    <property type="molecule type" value="Genomic_DNA"/>
</dbReference>
<dbReference type="Pfam" id="PF19418">
    <property type="entry name" value="DEPDC5_CTD"/>
    <property type="match status" value="1"/>
</dbReference>
<dbReference type="Gene3D" id="1.10.10.10">
    <property type="entry name" value="Winged helix-like DNA-binding domain superfamily/Winged helix DNA-binding domain"/>
    <property type="match status" value="1"/>
</dbReference>
<feature type="domain" description="DEPDC5 C-terminal" evidence="3">
    <location>
        <begin position="1206"/>
        <end position="1558"/>
    </location>
</feature>
<dbReference type="GO" id="GO:0034198">
    <property type="term" value="P:cellular response to amino acid starvation"/>
    <property type="evidence" value="ECO:0007669"/>
    <property type="project" value="TreeGrafter"/>
</dbReference>
<dbReference type="InterPro" id="IPR027244">
    <property type="entry name" value="IML1"/>
</dbReference>
<dbReference type="SUPFAM" id="SSF46785">
    <property type="entry name" value="Winged helix' DNA-binding domain"/>
    <property type="match status" value="1"/>
</dbReference>
<gene>
    <name evidence="5" type="ORF">C0Q70_07099</name>
</gene>
<dbReference type="OrthoDB" id="39497at2759"/>
<dbReference type="Pfam" id="PF12257">
    <property type="entry name" value="IML1"/>
    <property type="match status" value="1"/>
</dbReference>
<evidence type="ECO:0000259" key="3">
    <source>
        <dbReference type="Pfam" id="PF19418"/>
    </source>
</evidence>
<evidence type="ECO:0008006" key="7">
    <source>
        <dbReference type="Google" id="ProtNLM"/>
    </source>
</evidence>
<dbReference type="GO" id="GO:0010508">
    <property type="term" value="P:positive regulation of autophagy"/>
    <property type="evidence" value="ECO:0007669"/>
    <property type="project" value="TreeGrafter"/>
</dbReference>
<dbReference type="PANTHER" id="PTHR13179">
    <property type="entry name" value="DEP DOMAIN CONTAINING PROTEIN 5"/>
    <property type="match status" value="1"/>
</dbReference>